<dbReference type="EMBL" id="BK016221">
    <property type="protein sequence ID" value="DAG03023.1"/>
    <property type="molecule type" value="Genomic_DNA"/>
</dbReference>
<name>A0A8S5V8U1_9CAUD</name>
<protein>
    <submittedName>
        <fullName evidence="1">Uncharacterized protein</fullName>
    </submittedName>
</protein>
<sequence length="36" mass="4224">MFLRFFDILYSLNFINPFCNPGLFANMSRGEPKPLL</sequence>
<reference evidence="1" key="1">
    <citation type="journal article" date="2021" name="Proc. Natl. Acad. Sci. U.S.A.">
        <title>A Catalog of Tens of Thousands of Viruses from Human Metagenomes Reveals Hidden Associations with Chronic Diseases.</title>
        <authorList>
            <person name="Tisza M.J."/>
            <person name="Buck C.B."/>
        </authorList>
    </citation>
    <scope>NUCLEOTIDE SEQUENCE</scope>
    <source>
        <strain evidence="1">CtBZY1</strain>
    </source>
</reference>
<accession>A0A8S5V8U1</accession>
<organism evidence="1">
    <name type="scientific">Myoviridae sp. ctBZY1</name>
    <dbReference type="NCBI Taxonomy" id="2825046"/>
    <lineage>
        <taxon>Viruses</taxon>
        <taxon>Duplodnaviria</taxon>
        <taxon>Heunggongvirae</taxon>
        <taxon>Uroviricota</taxon>
        <taxon>Caudoviricetes</taxon>
    </lineage>
</organism>
<proteinExistence type="predicted"/>
<evidence type="ECO:0000313" key="1">
    <source>
        <dbReference type="EMBL" id="DAG03023.1"/>
    </source>
</evidence>